<dbReference type="SUPFAM" id="SSF103473">
    <property type="entry name" value="MFS general substrate transporter"/>
    <property type="match status" value="1"/>
</dbReference>
<dbReference type="GO" id="GO:1904659">
    <property type="term" value="P:D-glucose transmembrane transport"/>
    <property type="evidence" value="ECO:0007669"/>
    <property type="project" value="TreeGrafter"/>
</dbReference>
<name>A0A8X6I4B5_TRICU</name>
<keyword evidence="6" id="KW-0472">Membrane</keyword>
<dbReference type="Pfam" id="PF00083">
    <property type="entry name" value="Sugar_tr"/>
    <property type="match status" value="1"/>
</dbReference>
<evidence type="ECO:0000256" key="2">
    <source>
        <dbReference type="ARBA" id="ARBA00007004"/>
    </source>
</evidence>
<comment type="caution">
    <text evidence="7">The sequence shown here is derived from an EMBL/GenBank/DDBJ whole genome shotgun (WGS) entry which is preliminary data.</text>
</comment>
<keyword evidence="8" id="KW-1185">Reference proteome</keyword>
<dbReference type="Proteomes" id="UP000887116">
    <property type="component" value="Unassembled WGS sequence"/>
</dbReference>
<accession>A0A8X6I4B5</accession>
<keyword evidence="4" id="KW-0812">Transmembrane</keyword>
<dbReference type="AlphaFoldDB" id="A0A8X6I4B5"/>
<dbReference type="EMBL" id="BMAO01034633">
    <property type="protein sequence ID" value="GFQ97944.1"/>
    <property type="molecule type" value="Genomic_DNA"/>
</dbReference>
<dbReference type="PANTHER" id="PTHR48023">
    <property type="entry name" value="D-XYLOSE-PROTON SYMPORTER-LIKE 2"/>
    <property type="match status" value="1"/>
</dbReference>
<gene>
    <name evidence="7" type="primary">Slc2a12</name>
    <name evidence="7" type="ORF">TNCT_562501</name>
</gene>
<evidence type="ECO:0000256" key="1">
    <source>
        <dbReference type="ARBA" id="ARBA00004370"/>
    </source>
</evidence>
<evidence type="ECO:0000256" key="3">
    <source>
        <dbReference type="ARBA" id="ARBA00022448"/>
    </source>
</evidence>
<evidence type="ECO:0000313" key="7">
    <source>
        <dbReference type="EMBL" id="GFQ97944.1"/>
    </source>
</evidence>
<evidence type="ECO:0000313" key="8">
    <source>
        <dbReference type="Proteomes" id="UP000887116"/>
    </source>
</evidence>
<dbReference type="PANTHER" id="PTHR48023:SF4">
    <property type="entry name" value="D-XYLOSE-PROTON SYMPORTER-LIKE 2"/>
    <property type="match status" value="1"/>
</dbReference>
<protein>
    <submittedName>
        <fullName evidence="7">Solute carrier family 2, facilitated glucose transporter member 12</fullName>
    </submittedName>
</protein>
<dbReference type="InterPro" id="IPR050820">
    <property type="entry name" value="MFS_Sugar_Transporter"/>
</dbReference>
<proteinExistence type="inferred from homology"/>
<keyword evidence="3" id="KW-0813">Transport</keyword>
<comment type="subcellular location">
    <subcellularLocation>
        <location evidence="1">Membrane</location>
    </subcellularLocation>
</comment>
<evidence type="ECO:0000256" key="5">
    <source>
        <dbReference type="ARBA" id="ARBA00022989"/>
    </source>
</evidence>
<dbReference type="InterPro" id="IPR005828">
    <property type="entry name" value="MFS_sugar_transport-like"/>
</dbReference>
<dbReference type="GO" id="GO:0022857">
    <property type="term" value="F:transmembrane transporter activity"/>
    <property type="evidence" value="ECO:0007669"/>
    <property type="project" value="InterPro"/>
</dbReference>
<organism evidence="7 8">
    <name type="scientific">Trichonephila clavata</name>
    <name type="common">Joro spider</name>
    <name type="synonym">Nephila clavata</name>
    <dbReference type="NCBI Taxonomy" id="2740835"/>
    <lineage>
        <taxon>Eukaryota</taxon>
        <taxon>Metazoa</taxon>
        <taxon>Ecdysozoa</taxon>
        <taxon>Arthropoda</taxon>
        <taxon>Chelicerata</taxon>
        <taxon>Arachnida</taxon>
        <taxon>Araneae</taxon>
        <taxon>Araneomorphae</taxon>
        <taxon>Entelegynae</taxon>
        <taxon>Araneoidea</taxon>
        <taxon>Nephilidae</taxon>
        <taxon>Trichonephila</taxon>
    </lineage>
</organism>
<sequence>MYVIFGAVVASVGGVLFGYDIGITSGALLQLRDDFNLTSFEQELVVSSVLVGALCASFFGDPFMTLNTGYCFLSITNHLLQNPSYEYQLRDALRSTADETLT</sequence>
<dbReference type="GO" id="GO:0016020">
    <property type="term" value="C:membrane"/>
    <property type="evidence" value="ECO:0007669"/>
    <property type="project" value="UniProtKB-SubCell"/>
</dbReference>
<comment type="similarity">
    <text evidence="2">Belongs to the major facilitator superfamily. Sugar transporter (TC 2.A.1.1) family. Glucose transporter subfamily.</text>
</comment>
<dbReference type="OrthoDB" id="4142200at2759"/>
<keyword evidence="7" id="KW-0762">Sugar transport</keyword>
<evidence type="ECO:0000256" key="6">
    <source>
        <dbReference type="ARBA" id="ARBA00023136"/>
    </source>
</evidence>
<dbReference type="Gene3D" id="1.20.1250.20">
    <property type="entry name" value="MFS general substrate transporter like domains"/>
    <property type="match status" value="1"/>
</dbReference>
<keyword evidence="5" id="KW-1133">Transmembrane helix</keyword>
<reference evidence="7" key="1">
    <citation type="submission" date="2020-07" db="EMBL/GenBank/DDBJ databases">
        <title>Multicomponent nature underlies the extraordinary mechanical properties of spider dragline silk.</title>
        <authorList>
            <person name="Kono N."/>
            <person name="Nakamura H."/>
            <person name="Mori M."/>
            <person name="Yoshida Y."/>
            <person name="Ohtoshi R."/>
            <person name="Malay A.D."/>
            <person name="Moran D.A.P."/>
            <person name="Tomita M."/>
            <person name="Numata K."/>
            <person name="Arakawa K."/>
        </authorList>
    </citation>
    <scope>NUCLEOTIDE SEQUENCE</scope>
</reference>
<dbReference type="InterPro" id="IPR036259">
    <property type="entry name" value="MFS_trans_sf"/>
</dbReference>
<evidence type="ECO:0000256" key="4">
    <source>
        <dbReference type="ARBA" id="ARBA00022692"/>
    </source>
</evidence>